<dbReference type="InterPro" id="IPR017907">
    <property type="entry name" value="Znf_RING_CS"/>
</dbReference>
<dbReference type="PROSITE" id="PS50089">
    <property type="entry name" value="ZF_RING_2"/>
    <property type="match status" value="1"/>
</dbReference>
<dbReference type="GeneTree" id="ENSGT01150000286931"/>
<dbReference type="Gene3D" id="3.30.40.10">
    <property type="entry name" value="Zinc/RING finger domain, C3HC4 (zinc finger)"/>
    <property type="match status" value="1"/>
</dbReference>
<feature type="domain" description="RING-type" evidence="5">
    <location>
        <begin position="15"/>
        <end position="58"/>
    </location>
</feature>
<reference evidence="6" key="3">
    <citation type="submission" date="2025-09" db="UniProtKB">
        <authorList>
            <consortium name="Ensembl"/>
        </authorList>
    </citation>
    <scope>IDENTIFICATION</scope>
</reference>
<keyword evidence="3" id="KW-0862">Zinc</keyword>
<keyword evidence="1" id="KW-0479">Metal-binding</keyword>
<dbReference type="OMA" id="IFERSHC"/>
<sequence>MAEKGVQLYRETFSCAICLDPLNDPVTIPCGHSYCINCIQVHWDGEDEKRIRGCPQCRQTFTLRPALLKNTMLAALVFCHSTASRKR</sequence>
<dbReference type="PANTHER" id="PTHR25465">
    <property type="entry name" value="B-BOX DOMAIN CONTAINING"/>
    <property type="match status" value="1"/>
</dbReference>
<evidence type="ECO:0000256" key="1">
    <source>
        <dbReference type="ARBA" id="ARBA00022723"/>
    </source>
</evidence>
<evidence type="ECO:0000256" key="3">
    <source>
        <dbReference type="ARBA" id="ARBA00022833"/>
    </source>
</evidence>
<keyword evidence="7" id="KW-1185">Reference proteome</keyword>
<dbReference type="AlphaFoldDB" id="A0A671WHR3"/>
<reference evidence="6" key="2">
    <citation type="submission" date="2025-08" db="UniProtKB">
        <authorList>
            <consortium name="Ensembl"/>
        </authorList>
    </citation>
    <scope>IDENTIFICATION</scope>
</reference>
<dbReference type="SUPFAM" id="SSF57850">
    <property type="entry name" value="RING/U-box"/>
    <property type="match status" value="1"/>
</dbReference>
<dbReference type="InterPro" id="IPR001841">
    <property type="entry name" value="Znf_RING"/>
</dbReference>
<organism evidence="6 7">
    <name type="scientific">Sparus aurata</name>
    <name type="common">Gilthead sea bream</name>
    <dbReference type="NCBI Taxonomy" id="8175"/>
    <lineage>
        <taxon>Eukaryota</taxon>
        <taxon>Metazoa</taxon>
        <taxon>Chordata</taxon>
        <taxon>Craniata</taxon>
        <taxon>Vertebrata</taxon>
        <taxon>Euteleostomi</taxon>
        <taxon>Actinopterygii</taxon>
        <taxon>Neopterygii</taxon>
        <taxon>Teleostei</taxon>
        <taxon>Neoteleostei</taxon>
        <taxon>Acanthomorphata</taxon>
        <taxon>Eupercaria</taxon>
        <taxon>Spariformes</taxon>
        <taxon>Sparidae</taxon>
        <taxon>Sparus</taxon>
    </lineage>
</organism>
<dbReference type="InterPro" id="IPR013083">
    <property type="entry name" value="Znf_RING/FYVE/PHD"/>
</dbReference>
<evidence type="ECO:0000256" key="4">
    <source>
        <dbReference type="PROSITE-ProRule" id="PRU00175"/>
    </source>
</evidence>
<evidence type="ECO:0000313" key="7">
    <source>
        <dbReference type="Proteomes" id="UP000472265"/>
    </source>
</evidence>
<dbReference type="Proteomes" id="UP000472265">
    <property type="component" value="Chromosome 7"/>
</dbReference>
<name>A0A671WHR3_SPAAU</name>
<keyword evidence="2 4" id="KW-0863">Zinc-finger</keyword>
<proteinExistence type="predicted"/>
<dbReference type="InParanoid" id="A0A671WHR3"/>
<protein>
    <recommendedName>
        <fullName evidence="5">RING-type domain-containing protein</fullName>
    </recommendedName>
</protein>
<reference evidence="6" key="1">
    <citation type="submission" date="2021-04" db="EMBL/GenBank/DDBJ databases">
        <authorList>
            <consortium name="Wellcome Sanger Institute Data Sharing"/>
        </authorList>
    </citation>
    <scope>NUCLEOTIDE SEQUENCE [LARGE SCALE GENOMIC DNA]</scope>
</reference>
<dbReference type="InterPro" id="IPR051051">
    <property type="entry name" value="E3_ubiq-ligase_TRIM/RNF"/>
</dbReference>
<accession>A0A671WHR3</accession>
<evidence type="ECO:0000259" key="5">
    <source>
        <dbReference type="PROSITE" id="PS50089"/>
    </source>
</evidence>
<evidence type="ECO:0000256" key="2">
    <source>
        <dbReference type="ARBA" id="ARBA00022771"/>
    </source>
</evidence>
<dbReference type="SMART" id="SM00184">
    <property type="entry name" value="RING"/>
    <property type="match status" value="1"/>
</dbReference>
<evidence type="ECO:0000313" key="6">
    <source>
        <dbReference type="Ensembl" id="ENSSAUP00010036071.1"/>
    </source>
</evidence>
<dbReference type="PANTHER" id="PTHR25465:SF5">
    <property type="entry name" value="E3 UBIQUITIN_ISG15 LIGASE TRIM25-RELATED"/>
    <property type="match status" value="1"/>
</dbReference>
<dbReference type="Ensembl" id="ENSSAUT00010037988.1">
    <property type="protein sequence ID" value="ENSSAUP00010036071.1"/>
    <property type="gene ID" value="ENSSAUG00010015258.1"/>
</dbReference>
<dbReference type="Pfam" id="PF15227">
    <property type="entry name" value="zf-C3HC4_4"/>
    <property type="match status" value="1"/>
</dbReference>
<dbReference type="GO" id="GO:0008270">
    <property type="term" value="F:zinc ion binding"/>
    <property type="evidence" value="ECO:0007669"/>
    <property type="project" value="UniProtKB-KW"/>
</dbReference>
<dbReference type="PROSITE" id="PS00518">
    <property type="entry name" value="ZF_RING_1"/>
    <property type="match status" value="1"/>
</dbReference>